<evidence type="ECO:0000256" key="9">
    <source>
        <dbReference type="ARBA" id="ARBA00023065"/>
    </source>
</evidence>
<evidence type="ECO:0000256" key="11">
    <source>
        <dbReference type="ARBA" id="ARBA00023157"/>
    </source>
</evidence>
<evidence type="ECO:0000256" key="15">
    <source>
        <dbReference type="ARBA" id="ARBA00024167"/>
    </source>
</evidence>
<evidence type="ECO:0000313" key="19">
    <source>
        <dbReference type="RefSeq" id="XP_030061967.1"/>
    </source>
</evidence>
<keyword evidence="9" id="KW-0406">Ion transport</keyword>
<comment type="catalytic activity">
    <reaction evidence="13">
        <text>iodide(out) = iodide(in)</text>
        <dbReference type="Rhea" id="RHEA:66324"/>
        <dbReference type="ChEBI" id="CHEBI:16382"/>
    </reaction>
</comment>
<dbReference type="InterPro" id="IPR001611">
    <property type="entry name" value="Leu-rich_rpt"/>
</dbReference>
<dbReference type="KEGG" id="muo:115472061"/>
<evidence type="ECO:0000256" key="6">
    <source>
        <dbReference type="ARBA" id="ARBA00022692"/>
    </source>
</evidence>
<name>A0A6P7Y386_9AMPH</name>
<dbReference type="GO" id="GO:0034220">
    <property type="term" value="P:monoatomic ion transmembrane transport"/>
    <property type="evidence" value="ECO:0007669"/>
    <property type="project" value="UniProtKB-KW"/>
</dbReference>
<keyword evidence="11" id="KW-1015">Disulfide bond</keyword>
<proteinExistence type="inferred from homology"/>
<dbReference type="InterPro" id="IPR032675">
    <property type="entry name" value="LRR_dom_sf"/>
</dbReference>
<dbReference type="PANTHER" id="PTHR48051:SF58">
    <property type="entry name" value="VOLUME-REGULATED ANION CHANNEL SUBUNIT LRRC8E"/>
    <property type="match status" value="1"/>
</dbReference>
<evidence type="ECO:0000313" key="18">
    <source>
        <dbReference type="Proteomes" id="UP000515156"/>
    </source>
</evidence>
<dbReference type="GO" id="GO:0005886">
    <property type="term" value="C:plasma membrane"/>
    <property type="evidence" value="ECO:0007669"/>
    <property type="project" value="UniProtKB-SubCell"/>
</dbReference>
<evidence type="ECO:0000256" key="5">
    <source>
        <dbReference type="ARBA" id="ARBA00022614"/>
    </source>
</evidence>
<dbReference type="RefSeq" id="XP_030061967.1">
    <property type="nucleotide sequence ID" value="XM_030206107.1"/>
</dbReference>
<feature type="transmembrane region" description="Helical" evidence="16">
    <location>
        <begin position="258"/>
        <end position="281"/>
    </location>
</feature>
<dbReference type="InterPro" id="IPR003591">
    <property type="entry name" value="Leu-rich_rpt_typical-subtyp"/>
</dbReference>
<sequence length="802" mass="92861">MITVNEVKDLVDSQTSYNILKPWWDVFRYYITLLMLMIALLAGAFQLTQSRLLCLPCKLIESNKCITPLDLGKTNHSIPSNSTEKIIHATGIQNDLDRQQYSYIDAVCYEKQLHWFAKFFPYLVLLHTLIFAVCSNFWLHYPSTSSKLEHFVAILYKCFDSPWTTRALSETVTEQTVKTLPCRRSKLLTMSSRSTENGDIDWQLLQPAVESTEIDNSSSNILDKKEDEQAKALFEKVKRFRMHVEENDIIYRLYMKQIVVKVIVLLIIIAYVSYFLTHINFQTECFVNIQAFTGYNRYQCVYSLAAIFQVLASVYVVLLIFYGFTCFYSLWWMLSSSLKQYSFETVREKSNYSDIPDVKNDFAFILHLADQYDPLYSKRFSIFLSEVSENKLKQMTLNDEWTVERLKNKLTRNSCNKVELSLSVLSGLPDNIFELSEIEVLSLELIPEAKLTPGVAQLVNLKELCIYHSSLIMDLQALSFLAENLQVLRLKYSAAEQIPCWIFHLKNLKELHLSGCCLLDKDGSLYIQGLQELKNLRALYLKSRLPRIPQVVTDKLPSLQKLSINNEGNRLMILVCLKKMVNLQSLELINCDLERIPHSLFCLWELQEINFKGNNLKTVEEIISFQHLKKLTCLKLWYNTIVYIPLQIGVLCSLEQLYLNYNSIETVPVQLFLCTKLRYLDLSCNNLTFIPNEIQYLKNLQYFAVTKNNVKMLPDGLFQCKKLQCLLLGNNSLTSLSPYVGELLNLVKLELIGNQFESLPVELEACQSLKLSCLVVEEDLVDTLPSFVKERLKTREIIDIRI</sequence>
<dbReference type="Pfam" id="PF12534">
    <property type="entry name" value="Pannexin_like"/>
    <property type="match status" value="1"/>
</dbReference>
<accession>A0A6P7Y386</accession>
<keyword evidence="6 16" id="KW-0812">Transmembrane</keyword>
<feature type="transmembrane region" description="Helical" evidence="16">
    <location>
        <begin position="26"/>
        <end position="45"/>
    </location>
</feature>
<evidence type="ECO:0000256" key="2">
    <source>
        <dbReference type="ARBA" id="ARBA00010471"/>
    </source>
</evidence>
<dbReference type="Pfam" id="PF13855">
    <property type="entry name" value="LRR_8"/>
    <property type="match status" value="1"/>
</dbReference>
<dbReference type="Proteomes" id="UP000515156">
    <property type="component" value="Chromosome 6"/>
</dbReference>
<keyword evidence="7" id="KW-0677">Repeat</keyword>
<reference evidence="19 20" key="1">
    <citation type="submission" date="2025-04" db="UniProtKB">
        <authorList>
            <consortium name="RefSeq"/>
        </authorList>
    </citation>
    <scope>IDENTIFICATION</scope>
</reference>
<evidence type="ECO:0000256" key="14">
    <source>
        <dbReference type="ARBA" id="ARBA00024158"/>
    </source>
</evidence>
<dbReference type="RefSeq" id="XP_030061969.1">
    <property type="nucleotide sequence ID" value="XM_030206109.1"/>
</dbReference>
<dbReference type="InterPro" id="IPR050216">
    <property type="entry name" value="LRR_domain-containing"/>
</dbReference>
<dbReference type="GO" id="GO:0005737">
    <property type="term" value="C:cytoplasm"/>
    <property type="evidence" value="ECO:0007669"/>
    <property type="project" value="TreeGrafter"/>
</dbReference>
<evidence type="ECO:0000313" key="21">
    <source>
        <dbReference type="RefSeq" id="XP_030061969.1"/>
    </source>
</evidence>
<dbReference type="CTD" id="23507"/>
<keyword evidence="3" id="KW-0813">Transport</keyword>
<comment type="subcellular location">
    <subcellularLocation>
        <location evidence="1">Cell membrane</location>
        <topology evidence="1">Multi-pass membrane protein</topology>
    </subcellularLocation>
</comment>
<dbReference type="InterPro" id="IPR021040">
    <property type="entry name" value="LRRC8_Pannexin-like"/>
</dbReference>
<dbReference type="SUPFAM" id="SSF52058">
    <property type="entry name" value="L domain-like"/>
    <property type="match status" value="2"/>
</dbReference>
<evidence type="ECO:0000259" key="17">
    <source>
        <dbReference type="Pfam" id="PF12534"/>
    </source>
</evidence>
<evidence type="ECO:0000256" key="10">
    <source>
        <dbReference type="ARBA" id="ARBA00023136"/>
    </source>
</evidence>
<protein>
    <submittedName>
        <fullName evidence="19 20">Volume-regulated anion channel subunit LRRC8B</fullName>
    </submittedName>
</protein>
<evidence type="ECO:0000256" key="3">
    <source>
        <dbReference type="ARBA" id="ARBA00022448"/>
    </source>
</evidence>
<dbReference type="SMART" id="SM00369">
    <property type="entry name" value="LRR_TYP"/>
    <property type="match status" value="5"/>
</dbReference>
<evidence type="ECO:0000256" key="1">
    <source>
        <dbReference type="ARBA" id="ARBA00004651"/>
    </source>
</evidence>
<dbReference type="AlphaFoldDB" id="A0A6P7Y386"/>
<keyword evidence="10 16" id="KW-0472">Membrane</keyword>
<keyword evidence="8 16" id="KW-1133">Transmembrane helix</keyword>
<dbReference type="RefSeq" id="XP_030061968.1">
    <property type="nucleotide sequence ID" value="XM_030206108.1"/>
</dbReference>
<dbReference type="OrthoDB" id="1394818at2759"/>
<dbReference type="GeneID" id="115472061"/>
<gene>
    <name evidence="19 20 21" type="primary">LRRC8B</name>
</gene>
<evidence type="ECO:0000256" key="8">
    <source>
        <dbReference type="ARBA" id="ARBA00022989"/>
    </source>
</evidence>
<keyword evidence="18" id="KW-1185">Reference proteome</keyword>
<feature type="domain" description="LRRC8 pannexin-like TM region" evidence="17">
    <location>
        <begin position="1"/>
        <end position="330"/>
    </location>
</feature>
<comment type="similarity">
    <text evidence="2">Belongs to the LRRC8 family.</text>
</comment>
<dbReference type="PROSITE" id="PS51450">
    <property type="entry name" value="LRR"/>
    <property type="match status" value="3"/>
</dbReference>
<organism evidence="18 19">
    <name type="scientific">Microcaecilia unicolor</name>
    <dbReference type="NCBI Taxonomy" id="1415580"/>
    <lineage>
        <taxon>Eukaryota</taxon>
        <taxon>Metazoa</taxon>
        <taxon>Chordata</taxon>
        <taxon>Craniata</taxon>
        <taxon>Vertebrata</taxon>
        <taxon>Euteleostomi</taxon>
        <taxon>Amphibia</taxon>
        <taxon>Gymnophiona</taxon>
        <taxon>Siphonopidae</taxon>
        <taxon>Microcaecilia</taxon>
    </lineage>
</organism>
<dbReference type="FunFam" id="3.80.10.10:FF:000156">
    <property type="entry name" value="volume-regulated anion channel subunit LRRC8C isoform X2"/>
    <property type="match status" value="1"/>
</dbReference>
<dbReference type="Gene3D" id="3.80.10.10">
    <property type="entry name" value="Ribonuclease Inhibitor"/>
    <property type="match status" value="3"/>
</dbReference>
<comment type="catalytic activity">
    <reaction evidence="15">
        <text>chloride(in) = chloride(out)</text>
        <dbReference type="Rhea" id="RHEA:29823"/>
        <dbReference type="ChEBI" id="CHEBI:17996"/>
    </reaction>
</comment>
<keyword evidence="4" id="KW-1003">Cell membrane</keyword>
<feature type="transmembrane region" description="Helical" evidence="16">
    <location>
        <begin position="119"/>
        <end position="139"/>
    </location>
</feature>
<keyword evidence="5" id="KW-0433">Leucine-rich repeat</keyword>
<keyword evidence="12" id="KW-0407">Ion channel</keyword>
<evidence type="ECO:0000256" key="13">
    <source>
        <dbReference type="ARBA" id="ARBA00024145"/>
    </source>
</evidence>
<dbReference type="PANTHER" id="PTHR48051">
    <property type="match status" value="1"/>
</dbReference>
<feature type="transmembrane region" description="Helical" evidence="16">
    <location>
        <begin position="301"/>
        <end position="334"/>
    </location>
</feature>
<evidence type="ECO:0000313" key="20">
    <source>
        <dbReference type="RefSeq" id="XP_030061968.1"/>
    </source>
</evidence>
<evidence type="ECO:0000256" key="16">
    <source>
        <dbReference type="SAM" id="Phobius"/>
    </source>
</evidence>
<comment type="catalytic activity">
    <reaction evidence="14">
        <text>taurine(out) = taurine(in)</text>
        <dbReference type="Rhea" id="RHEA:66328"/>
        <dbReference type="ChEBI" id="CHEBI:507393"/>
    </reaction>
</comment>
<evidence type="ECO:0000256" key="4">
    <source>
        <dbReference type="ARBA" id="ARBA00022475"/>
    </source>
</evidence>
<evidence type="ECO:0000256" key="7">
    <source>
        <dbReference type="ARBA" id="ARBA00022737"/>
    </source>
</evidence>
<evidence type="ECO:0000256" key="12">
    <source>
        <dbReference type="ARBA" id="ARBA00023303"/>
    </source>
</evidence>